<dbReference type="Pfam" id="PF00174">
    <property type="entry name" value="Oxidored_molyb"/>
    <property type="match status" value="1"/>
</dbReference>
<dbReference type="Gene3D" id="3.90.420.10">
    <property type="entry name" value="Oxidoreductase, molybdopterin-binding domain"/>
    <property type="match status" value="1"/>
</dbReference>
<protein>
    <submittedName>
        <fullName evidence="2">Oxidoreductase</fullName>
    </submittedName>
</protein>
<dbReference type="InterPro" id="IPR000572">
    <property type="entry name" value="OxRdtase_Mopterin-bd_dom"/>
</dbReference>
<evidence type="ECO:0000313" key="2">
    <source>
        <dbReference type="EMBL" id="TGN67632.1"/>
    </source>
</evidence>
<evidence type="ECO:0000259" key="1">
    <source>
        <dbReference type="Pfam" id="PF00174"/>
    </source>
</evidence>
<keyword evidence="3" id="KW-1185">Reference proteome</keyword>
<dbReference type="EMBL" id="SRPG01000025">
    <property type="protein sequence ID" value="TGN67632.1"/>
    <property type="molecule type" value="Genomic_DNA"/>
</dbReference>
<feature type="domain" description="Oxidoreductase molybdopterin-binding" evidence="1">
    <location>
        <begin position="65"/>
        <end position="142"/>
    </location>
</feature>
<comment type="caution">
    <text evidence="2">The sequence shown here is derived from an EMBL/GenBank/DDBJ whole genome shotgun (WGS) entry which is preliminary data.</text>
</comment>
<name>A0A4Z1CR20_9RHOB</name>
<accession>A0A4Z1CR20</accession>
<organism evidence="2 3">
    <name type="scientific">Paracoccus liaowanqingii</name>
    <dbReference type="NCBI Taxonomy" id="2560053"/>
    <lineage>
        <taxon>Bacteria</taxon>
        <taxon>Pseudomonadati</taxon>
        <taxon>Pseudomonadota</taxon>
        <taxon>Alphaproteobacteria</taxon>
        <taxon>Rhodobacterales</taxon>
        <taxon>Paracoccaceae</taxon>
        <taxon>Paracoccus</taxon>
    </lineage>
</organism>
<gene>
    <name evidence="2" type="ORF">E4L95_04260</name>
</gene>
<dbReference type="SUPFAM" id="SSF56524">
    <property type="entry name" value="Oxidoreductase molybdopterin-binding domain"/>
    <property type="match status" value="1"/>
</dbReference>
<proteinExistence type="predicted"/>
<reference evidence="2 3" key="1">
    <citation type="submission" date="2019-03" db="EMBL/GenBank/DDBJ databases">
        <authorList>
            <person name="Li J."/>
        </authorList>
    </citation>
    <scope>NUCLEOTIDE SEQUENCE [LARGE SCALE GENOMIC DNA]</scope>
    <source>
        <strain evidence="2 3">3058</strain>
    </source>
</reference>
<sequence>MRVFRVCCLAIAVSWAGGVAYSEDIPLPEGDIILKVSGAIENTNLGDTVQFDREMLEKIGMVDLVTATPWHDGRISFSGVPLRSLLDFVGSQGETIVAVALNDYEVEIPVSDAFDTEVILALTMNGEVMSVRDKGPVFVIYPYDSSEKLNSQTYFSRSAWQVAHLIIR</sequence>
<dbReference type="AlphaFoldDB" id="A0A4Z1CR20"/>
<evidence type="ECO:0000313" key="3">
    <source>
        <dbReference type="Proteomes" id="UP000297972"/>
    </source>
</evidence>
<dbReference type="InterPro" id="IPR036374">
    <property type="entry name" value="OxRdtase_Mopterin-bd_sf"/>
</dbReference>
<dbReference type="OrthoDB" id="9798763at2"/>
<dbReference type="Proteomes" id="UP000297972">
    <property type="component" value="Unassembled WGS sequence"/>
</dbReference>